<comment type="similarity">
    <text evidence="1 3">Belongs to the D-isomer specific 2-hydroxyacid dehydrogenase family.</text>
</comment>
<dbReference type="PANTHER" id="PTHR10996">
    <property type="entry name" value="2-HYDROXYACID DEHYDROGENASE-RELATED"/>
    <property type="match status" value="1"/>
</dbReference>
<sequence>MKQHSRRPKVVLTHRVHAPILELLSESCEVVANQSDSSLPASEVRRRAAEAEGLMVFMPDRVDAELLDSCPNLKVVAGALKGNDNIDVEACTERGIWLTRVEDLLTEPTAELAVGLLMGLARNITAGDRRVRSNFAGWRPTLYGRTLVGSTIGIVGAGNLGRAVARMLRGFAPELLYFDPEPLSAADEALLDIRRADLSDLLERSDAVVVCAPLSAETVHLLDRNRLESIRPGALLVNVGRGSVVDESAVIELLRAGQLGGFAADVFEFEDLSRPDRPAAISAELLAMQDRTLLTPHLGSAVAATRLKIEEHAATAILQALAGHEPHGAVNRPCGVGSAGTPTAL</sequence>
<protein>
    <submittedName>
        <fullName evidence="6">Hydroxyacid dehydrogenase</fullName>
    </submittedName>
</protein>
<dbReference type="GO" id="GO:0051287">
    <property type="term" value="F:NAD binding"/>
    <property type="evidence" value="ECO:0007669"/>
    <property type="project" value="InterPro"/>
</dbReference>
<dbReference type="Pfam" id="PF02826">
    <property type="entry name" value="2-Hacid_dh_C"/>
    <property type="match status" value="1"/>
</dbReference>
<dbReference type="SUPFAM" id="SSF52283">
    <property type="entry name" value="Formate/glycerate dehydrogenase catalytic domain-like"/>
    <property type="match status" value="1"/>
</dbReference>
<dbReference type="CDD" id="cd12157">
    <property type="entry name" value="PTDH"/>
    <property type="match status" value="1"/>
</dbReference>
<evidence type="ECO:0000313" key="6">
    <source>
        <dbReference type="EMBL" id="AMT94281.1"/>
    </source>
</evidence>
<dbReference type="InterPro" id="IPR006139">
    <property type="entry name" value="D-isomer_2_OHA_DH_cat_dom"/>
</dbReference>
<proteinExistence type="inferred from homology"/>
<dbReference type="EMBL" id="CP014869">
    <property type="protein sequence ID" value="AMT94281.1"/>
    <property type="molecule type" value="Genomic_DNA"/>
</dbReference>
<gene>
    <name evidence="6" type="ORF">A2T55_11240</name>
</gene>
<evidence type="ECO:0000256" key="2">
    <source>
        <dbReference type="ARBA" id="ARBA00023002"/>
    </source>
</evidence>
<dbReference type="RefSeq" id="WP_062861896.1">
    <property type="nucleotide sequence ID" value="NZ_CP014869.1"/>
</dbReference>
<organism evidence="6 7">
    <name type="scientific">Brevibacterium linens</name>
    <dbReference type="NCBI Taxonomy" id="1703"/>
    <lineage>
        <taxon>Bacteria</taxon>
        <taxon>Bacillati</taxon>
        <taxon>Actinomycetota</taxon>
        <taxon>Actinomycetes</taxon>
        <taxon>Micrococcales</taxon>
        <taxon>Brevibacteriaceae</taxon>
        <taxon>Brevibacterium</taxon>
    </lineage>
</organism>
<accession>A0A142NQI8</accession>
<name>A0A142NQI8_BRELN</name>
<keyword evidence="2 3" id="KW-0560">Oxidoreductase</keyword>
<dbReference type="InterPro" id="IPR050223">
    <property type="entry name" value="D-isomer_2-hydroxyacid_DH"/>
</dbReference>
<dbReference type="InterPro" id="IPR029752">
    <property type="entry name" value="D-isomer_DH_CS1"/>
</dbReference>
<dbReference type="SUPFAM" id="SSF51735">
    <property type="entry name" value="NAD(P)-binding Rossmann-fold domains"/>
    <property type="match status" value="1"/>
</dbReference>
<dbReference type="Gene3D" id="3.40.50.720">
    <property type="entry name" value="NAD(P)-binding Rossmann-like Domain"/>
    <property type="match status" value="2"/>
</dbReference>
<dbReference type="InterPro" id="IPR036291">
    <property type="entry name" value="NAD(P)-bd_dom_sf"/>
</dbReference>
<dbReference type="GO" id="GO:0005829">
    <property type="term" value="C:cytosol"/>
    <property type="evidence" value="ECO:0007669"/>
    <property type="project" value="TreeGrafter"/>
</dbReference>
<dbReference type="Proteomes" id="UP000075950">
    <property type="component" value="Chromosome"/>
</dbReference>
<evidence type="ECO:0000313" key="7">
    <source>
        <dbReference type="Proteomes" id="UP000075950"/>
    </source>
</evidence>
<evidence type="ECO:0000256" key="3">
    <source>
        <dbReference type="RuleBase" id="RU003719"/>
    </source>
</evidence>
<feature type="domain" description="D-isomer specific 2-hydroxyacid dehydrogenase catalytic" evidence="4">
    <location>
        <begin position="10"/>
        <end position="331"/>
    </location>
</feature>
<evidence type="ECO:0000256" key="1">
    <source>
        <dbReference type="ARBA" id="ARBA00005854"/>
    </source>
</evidence>
<evidence type="ECO:0000259" key="5">
    <source>
        <dbReference type="Pfam" id="PF02826"/>
    </source>
</evidence>
<dbReference type="KEGG" id="bly:A2T55_11240"/>
<dbReference type="Pfam" id="PF00389">
    <property type="entry name" value="2-Hacid_dh"/>
    <property type="match status" value="1"/>
</dbReference>
<dbReference type="GO" id="GO:0008465">
    <property type="term" value="F:hydroxypyruvate reductase (NADH) activity"/>
    <property type="evidence" value="ECO:0007669"/>
    <property type="project" value="TreeGrafter"/>
</dbReference>
<dbReference type="GO" id="GO:0030267">
    <property type="term" value="F:glyoxylate reductase (NADPH) activity"/>
    <property type="evidence" value="ECO:0007669"/>
    <property type="project" value="TreeGrafter"/>
</dbReference>
<evidence type="ECO:0000259" key="4">
    <source>
        <dbReference type="Pfam" id="PF00389"/>
    </source>
</evidence>
<dbReference type="InterPro" id="IPR006140">
    <property type="entry name" value="D-isomer_DH_NAD-bd"/>
</dbReference>
<dbReference type="PANTHER" id="PTHR10996:SF257">
    <property type="entry name" value="GLYOXYLATE REDUCTASE 1"/>
    <property type="match status" value="1"/>
</dbReference>
<dbReference type="AlphaFoldDB" id="A0A142NQI8"/>
<feature type="domain" description="D-isomer specific 2-hydroxyacid dehydrogenase NAD-binding" evidence="5">
    <location>
        <begin position="114"/>
        <end position="299"/>
    </location>
</feature>
<dbReference type="PROSITE" id="PS00065">
    <property type="entry name" value="D_2_HYDROXYACID_DH_1"/>
    <property type="match status" value="1"/>
</dbReference>
<reference evidence="7" key="1">
    <citation type="submission" date="2016-03" db="EMBL/GenBank/DDBJ databases">
        <authorList>
            <person name="Ploux O."/>
        </authorList>
    </citation>
    <scope>NUCLEOTIDE SEQUENCE [LARGE SCALE GENOMIC DNA]</scope>
    <source>
        <strain evidence="7">BS258</strain>
    </source>
</reference>